<dbReference type="InterPro" id="IPR036188">
    <property type="entry name" value="FAD/NAD-bd_sf"/>
</dbReference>
<dbReference type="SUPFAM" id="SSF51905">
    <property type="entry name" value="FAD/NAD(P)-binding domain"/>
    <property type="match status" value="1"/>
</dbReference>
<evidence type="ECO:0000256" key="1">
    <source>
        <dbReference type="ARBA" id="ARBA00001974"/>
    </source>
</evidence>
<sequence>MTVEKLDVAIIGAGTAGLSARSEVAKVTDNYRVFDPGPYGTTCARSACMPSKAFIQSAHDFHRRHDFAALGIDGADRLSIDTARVLAEVRHIRNGLVDSVIDGMQSWRDTHLVPERACFEEDGTLRAREARFRPKATVIATGSSAVIPQGWREILGDRLLTSDDLFELPDLPKRVAVVGLGPVGLELGQALAWLGVEVTGFDPNPTIGGLQDPELLSRLREGLSPEMTILGVAAEPVDTDETGVTMRWDGGKIVVDHVLVAMGRAPNLEGLGLDALGVDLGENGFKDFPDGQLNLPDTRLYFAGDSGPGPAILHEASDEGRIAGYFAARNEDAVFRRRTPLRMVFCDPQIAVAGETWDTLEARQDEIAIGEAAFDGAGRTRLQRAHGGALRIYAEKATGRLLGAAIVAPEAEHIAHFLAYAITREDDLSGLLRAPVYHPTHEEVLRRALRATLAKCDVETAELEAMRCADAPVDHDMDRG</sequence>
<keyword evidence="7" id="KW-1185">Reference proteome</keyword>
<dbReference type="Pfam" id="PF07992">
    <property type="entry name" value="Pyr_redox_2"/>
    <property type="match status" value="1"/>
</dbReference>
<dbReference type="Pfam" id="PF02852">
    <property type="entry name" value="Pyr_redox_dim"/>
    <property type="match status" value="1"/>
</dbReference>
<evidence type="ECO:0000256" key="2">
    <source>
        <dbReference type="ARBA" id="ARBA00022630"/>
    </source>
</evidence>
<organism evidence="6 7">
    <name type="scientific">Marivita lacus</name>
    <dbReference type="NCBI Taxonomy" id="1323742"/>
    <lineage>
        <taxon>Bacteria</taxon>
        <taxon>Pseudomonadati</taxon>
        <taxon>Pseudomonadota</taxon>
        <taxon>Alphaproteobacteria</taxon>
        <taxon>Rhodobacterales</taxon>
        <taxon>Roseobacteraceae</taxon>
        <taxon>Marivita</taxon>
    </lineage>
</organism>
<evidence type="ECO:0000259" key="5">
    <source>
        <dbReference type="Pfam" id="PF07992"/>
    </source>
</evidence>
<evidence type="ECO:0000313" key="7">
    <source>
        <dbReference type="Proteomes" id="UP000645462"/>
    </source>
</evidence>
<name>A0ABQ1KLG8_9RHOB</name>
<dbReference type="SUPFAM" id="SSF55424">
    <property type="entry name" value="FAD/NAD-linked reductases, dimerisation (C-terminal) domain"/>
    <property type="match status" value="1"/>
</dbReference>
<proteinExistence type="predicted"/>
<dbReference type="NCBIfam" id="NF004939">
    <property type="entry name" value="PRK06292.1-1"/>
    <property type="match status" value="1"/>
</dbReference>
<comment type="cofactor">
    <cofactor evidence="1">
        <name>FAD</name>
        <dbReference type="ChEBI" id="CHEBI:57692"/>
    </cofactor>
</comment>
<evidence type="ECO:0000313" key="6">
    <source>
        <dbReference type="EMBL" id="GGC00519.1"/>
    </source>
</evidence>
<reference evidence="7" key="1">
    <citation type="journal article" date="2019" name="Int. J. Syst. Evol. Microbiol.">
        <title>The Global Catalogue of Microorganisms (GCM) 10K type strain sequencing project: providing services to taxonomists for standard genome sequencing and annotation.</title>
        <authorList>
            <consortium name="The Broad Institute Genomics Platform"/>
            <consortium name="The Broad Institute Genome Sequencing Center for Infectious Disease"/>
            <person name="Wu L."/>
            <person name="Ma J."/>
        </authorList>
    </citation>
    <scope>NUCLEOTIDE SEQUENCE [LARGE SCALE GENOMIC DNA]</scope>
    <source>
        <strain evidence="7">CGMCC 1.12478</strain>
    </source>
</reference>
<gene>
    <name evidence="6" type="ORF">GCM10011363_16410</name>
</gene>
<feature type="domain" description="FAD/NAD(P)-binding" evidence="5">
    <location>
        <begin position="7"/>
        <end position="320"/>
    </location>
</feature>
<dbReference type="PANTHER" id="PTHR43014">
    <property type="entry name" value="MERCURIC REDUCTASE"/>
    <property type="match status" value="1"/>
</dbReference>
<dbReference type="Gene3D" id="3.30.390.30">
    <property type="match status" value="1"/>
</dbReference>
<dbReference type="EMBL" id="BMFC01000003">
    <property type="protein sequence ID" value="GGC00519.1"/>
    <property type="molecule type" value="Genomic_DNA"/>
</dbReference>
<dbReference type="InterPro" id="IPR004099">
    <property type="entry name" value="Pyr_nucl-diS_OxRdtase_dimer"/>
</dbReference>
<comment type="caution">
    <text evidence="6">The sequence shown here is derived from an EMBL/GenBank/DDBJ whole genome shotgun (WGS) entry which is preliminary data.</text>
</comment>
<dbReference type="Proteomes" id="UP000645462">
    <property type="component" value="Unassembled WGS sequence"/>
</dbReference>
<feature type="domain" description="Pyridine nucleotide-disulphide oxidoreductase dimerisation" evidence="4">
    <location>
        <begin position="343"/>
        <end position="448"/>
    </location>
</feature>
<dbReference type="PRINTS" id="PR00368">
    <property type="entry name" value="FADPNR"/>
</dbReference>
<accession>A0ABQ1KLG8</accession>
<evidence type="ECO:0000256" key="3">
    <source>
        <dbReference type="ARBA" id="ARBA00022827"/>
    </source>
</evidence>
<keyword evidence="2" id="KW-0285">Flavoprotein</keyword>
<evidence type="ECO:0000259" key="4">
    <source>
        <dbReference type="Pfam" id="PF02852"/>
    </source>
</evidence>
<dbReference type="RefSeq" id="WP_188481545.1">
    <property type="nucleotide sequence ID" value="NZ_BMFC01000003.1"/>
</dbReference>
<dbReference type="InterPro" id="IPR023753">
    <property type="entry name" value="FAD/NAD-binding_dom"/>
</dbReference>
<dbReference type="Gene3D" id="3.50.50.60">
    <property type="entry name" value="FAD/NAD(P)-binding domain"/>
    <property type="match status" value="2"/>
</dbReference>
<dbReference type="InterPro" id="IPR016156">
    <property type="entry name" value="FAD/NAD-linked_Rdtase_dimer_sf"/>
</dbReference>
<protein>
    <submittedName>
        <fullName evidence="6">Dihydrolipoyl dehydrogenase</fullName>
    </submittedName>
</protein>
<keyword evidence="3" id="KW-0274">FAD</keyword>
<dbReference type="PANTHER" id="PTHR43014:SF4">
    <property type="entry name" value="PYRIDINE NUCLEOTIDE-DISULFIDE OXIDOREDUCTASE RCLA-RELATED"/>
    <property type="match status" value="1"/>
</dbReference>
<dbReference type="PRINTS" id="PR00411">
    <property type="entry name" value="PNDRDTASEI"/>
</dbReference>